<feature type="signal peptide" evidence="4">
    <location>
        <begin position="1"/>
        <end position="18"/>
    </location>
</feature>
<sequence length="542" mass="55895">MLYRSILFVVFAGAGVSAFATNTTHHDCGDTPYGECGGVCGDGKIQHPYEQCDLGPALNGAANSGCSKDCKLLPVCGNEKVEEGETCDLGFELNGKPNSGCSDTCCVVPKCGDGHVDPGEQCDLGTELNGKLNSGCTIDCKICPVCGNGKVEEGEACDLGSELNGKPNSGCSDTCCIVPKCGDGHVDPGEQCDLGPELNGKLGSSCTIDCKICPVCGNGKVEEGEECDAGSANGAYNSGCSTTCELCGYCGDGKVDLDGGEACDLGWKVNGTPGSTCSSDCKVIDTPCEPRCGDGVVQPGEQCDDGDKNGPHSRCTSECKWSGGSHCGNGITEWPEECDDGDLNGKTPNSKCSVSCTFTEPCGNPHPPVCGNGIVEEGEACDAGYSNGSPGSTCTKDCRLNTHPGCQHNCPEPHCGDGIIQPGEECDDGVNNGAAASNCDKSCKKKNPDSGHCATCNPNPFFNKCTITTSCIGSPSGATYCACRAGYRANGIDPSDTKQFRLAFPGQEYRVFVAPGIECDTLCTNPHPGPDSCQEVPVRHDC</sequence>
<protein>
    <submittedName>
        <fullName evidence="5">Uncharacterized protein</fullName>
    </submittedName>
</protein>
<reference evidence="5" key="1">
    <citation type="journal article" date="2023" name="Mol. Phylogenet. Evol.">
        <title>Genome-scale phylogeny and comparative genomics of the fungal order Sordariales.</title>
        <authorList>
            <person name="Hensen N."/>
            <person name="Bonometti L."/>
            <person name="Westerberg I."/>
            <person name="Brannstrom I.O."/>
            <person name="Guillou S."/>
            <person name="Cros-Aarteil S."/>
            <person name="Calhoun S."/>
            <person name="Haridas S."/>
            <person name="Kuo A."/>
            <person name="Mondo S."/>
            <person name="Pangilinan J."/>
            <person name="Riley R."/>
            <person name="LaButti K."/>
            <person name="Andreopoulos B."/>
            <person name="Lipzen A."/>
            <person name="Chen C."/>
            <person name="Yan M."/>
            <person name="Daum C."/>
            <person name="Ng V."/>
            <person name="Clum A."/>
            <person name="Steindorff A."/>
            <person name="Ohm R.A."/>
            <person name="Martin F."/>
            <person name="Silar P."/>
            <person name="Natvig D.O."/>
            <person name="Lalanne C."/>
            <person name="Gautier V."/>
            <person name="Ament-Velasquez S.L."/>
            <person name="Kruys A."/>
            <person name="Hutchinson M.I."/>
            <person name="Powell A.J."/>
            <person name="Barry K."/>
            <person name="Miller A.N."/>
            <person name="Grigoriev I.V."/>
            <person name="Debuchy R."/>
            <person name="Gladieux P."/>
            <person name="Hiltunen Thoren M."/>
            <person name="Johannesson H."/>
        </authorList>
    </citation>
    <scope>NUCLEOTIDE SEQUENCE</scope>
    <source>
        <strain evidence="5">CBS 118394</strain>
    </source>
</reference>
<dbReference type="Gene3D" id="4.10.70.10">
    <property type="entry name" value="Disintegrin domain"/>
    <property type="match status" value="1"/>
</dbReference>
<accession>A0AAE0IU61</accession>
<dbReference type="Proteomes" id="UP001283341">
    <property type="component" value="Unassembled WGS sequence"/>
</dbReference>
<comment type="caution">
    <text evidence="5">The sequence shown here is derived from an EMBL/GenBank/DDBJ whole genome shotgun (WGS) entry which is preliminary data.</text>
</comment>
<evidence type="ECO:0000313" key="5">
    <source>
        <dbReference type="EMBL" id="KAK3331346.1"/>
    </source>
</evidence>
<name>A0AAE0IU61_9PEZI</name>
<dbReference type="AlphaFoldDB" id="A0AAE0IU61"/>
<dbReference type="GO" id="GO:0004222">
    <property type="term" value="F:metalloendopeptidase activity"/>
    <property type="evidence" value="ECO:0007669"/>
    <property type="project" value="TreeGrafter"/>
</dbReference>
<reference evidence="5" key="2">
    <citation type="submission" date="2023-06" db="EMBL/GenBank/DDBJ databases">
        <authorList>
            <consortium name="Lawrence Berkeley National Laboratory"/>
            <person name="Haridas S."/>
            <person name="Hensen N."/>
            <person name="Bonometti L."/>
            <person name="Westerberg I."/>
            <person name="Brannstrom I.O."/>
            <person name="Guillou S."/>
            <person name="Cros-Aarteil S."/>
            <person name="Calhoun S."/>
            <person name="Kuo A."/>
            <person name="Mondo S."/>
            <person name="Pangilinan J."/>
            <person name="Riley R."/>
            <person name="Labutti K."/>
            <person name="Andreopoulos B."/>
            <person name="Lipzen A."/>
            <person name="Chen C."/>
            <person name="Yanf M."/>
            <person name="Daum C."/>
            <person name="Ng V."/>
            <person name="Clum A."/>
            <person name="Steindorff A."/>
            <person name="Ohm R."/>
            <person name="Martin F."/>
            <person name="Silar P."/>
            <person name="Natvig D."/>
            <person name="Lalanne C."/>
            <person name="Gautier V."/>
            <person name="Ament-Velasquez S.L."/>
            <person name="Kruys A."/>
            <person name="Hutchinson M.I."/>
            <person name="Powell A.J."/>
            <person name="Barry K."/>
            <person name="Miller A.N."/>
            <person name="Grigoriev I.V."/>
            <person name="Debuchy R."/>
            <person name="Gladieux P."/>
            <person name="Thoren M.H."/>
            <person name="Johannesson H."/>
        </authorList>
    </citation>
    <scope>NUCLEOTIDE SEQUENCE</scope>
    <source>
        <strain evidence="5">CBS 118394</strain>
    </source>
</reference>
<organism evidence="5 6">
    <name type="scientific">Apodospora peruviana</name>
    <dbReference type="NCBI Taxonomy" id="516989"/>
    <lineage>
        <taxon>Eukaryota</taxon>
        <taxon>Fungi</taxon>
        <taxon>Dikarya</taxon>
        <taxon>Ascomycota</taxon>
        <taxon>Pezizomycotina</taxon>
        <taxon>Sordariomycetes</taxon>
        <taxon>Sordariomycetidae</taxon>
        <taxon>Sordariales</taxon>
        <taxon>Lasiosphaeriaceae</taxon>
        <taxon>Apodospora</taxon>
    </lineage>
</organism>
<dbReference type="EMBL" id="JAUEDM010000001">
    <property type="protein sequence ID" value="KAK3331346.1"/>
    <property type="molecule type" value="Genomic_DNA"/>
</dbReference>
<dbReference type="NCBIfam" id="TIGR02232">
    <property type="entry name" value="myxo_disulf_rpt"/>
    <property type="match status" value="3"/>
</dbReference>
<dbReference type="InterPro" id="IPR036436">
    <property type="entry name" value="Disintegrin_dom_sf"/>
</dbReference>
<evidence type="ECO:0000256" key="3">
    <source>
        <dbReference type="ARBA" id="ARBA00023157"/>
    </source>
</evidence>
<evidence type="ECO:0000256" key="2">
    <source>
        <dbReference type="ARBA" id="ARBA00022737"/>
    </source>
</evidence>
<evidence type="ECO:0000313" key="6">
    <source>
        <dbReference type="Proteomes" id="UP001283341"/>
    </source>
</evidence>
<dbReference type="GO" id="GO:0005886">
    <property type="term" value="C:plasma membrane"/>
    <property type="evidence" value="ECO:0007669"/>
    <property type="project" value="TreeGrafter"/>
</dbReference>
<keyword evidence="6" id="KW-1185">Reference proteome</keyword>
<dbReference type="InterPro" id="IPR051489">
    <property type="entry name" value="ADAM_Metalloproteinase"/>
</dbReference>
<gene>
    <name evidence="5" type="ORF">B0H66DRAFT_636226</name>
</gene>
<evidence type="ECO:0000256" key="1">
    <source>
        <dbReference type="ARBA" id="ARBA00022729"/>
    </source>
</evidence>
<dbReference type="PANTHER" id="PTHR45702:SF2">
    <property type="entry name" value="KUZBANIAN, ISOFORM A"/>
    <property type="match status" value="1"/>
</dbReference>
<keyword evidence="3" id="KW-1015">Disulfide bond</keyword>
<dbReference type="PANTHER" id="PTHR45702">
    <property type="entry name" value="ADAM10/ADAM17 METALLOPEPTIDASE FAMILY MEMBER"/>
    <property type="match status" value="1"/>
</dbReference>
<proteinExistence type="predicted"/>
<dbReference type="InterPro" id="IPR011936">
    <property type="entry name" value="Myxo_disulph_rpt"/>
</dbReference>
<keyword evidence="2" id="KW-0677">Repeat</keyword>
<evidence type="ECO:0000256" key="4">
    <source>
        <dbReference type="SAM" id="SignalP"/>
    </source>
</evidence>
<keyword evidence="1 4" id="KW-0732">Signal</keyword>
<feature type="chain" id="PRO_5042230067" evidence="4">
    <location>
        <begin position="19"/>
        <end position="542"/>
    </location>
</feature>
<dbReference type="GO" id="GO:0006509">
    <property type="term" value="P:membrane protein ectodomain proteolysis"/>
    <property type="evidence" value="ECO:0007669"/>
    <property type="project" value="TreeGrafter"/>
</dbReference>